<dbReference type="AlphaFoldDB" id="A0A556AYR9"/>
<dbReference type="PANTHER" id="PTHR13696">
    <property type="entry name" value="P-LOOP CONTAINING NUCLEOSIDE TRIPHOSPHATE HYDROLASE"/>
    <property type="match status" value="1"/>
</dbReference>
<gene>
    <name evidence="1" type="primary">yhjQ</name>
    <name evidence="1" type="ORF">FOZ76_05375</name>
</gene>
<evidence type="ECO:0000313" key="1">
    <source>
        <dbReference type="EMBL" id="TSH97585.1"/>
    </source>
</evidence>
<dbReference type="Pfam" id="PF06564">
    <property type="entry name" value="CBP_BcsQ"/>
    <property type="match status" value="1"/>
</dbReference>
<keyword evidence="2" id="KW-1185">Reference proteome</keyword>
<dbReference type="PANTHER" id="PTHR13696:SF99">
    <property type="entry name" value="COBYRINIC ACID AC-DIAMIDE SYNTHASE"/>
    <property type="match status" value="1"/>
</dbReference>
<organism evidence="1 2">
    <name type="scientific">Verticiella sediminum</name>
    <dbReference type="NCBI Taxonomy" id="1247510"/>
    <lineage>
        <taxon>Bacteria</taxon>
        <taxon>Pseudomonadati</taxon>
        <taxon>Pseudomonadota</taxon>
        <taxon>Betaproteobacteria</taxon>
        <taxon>Burkholderiales</taxon>
        <taxon>Alcaligenaceae</taxon>
        <taxon>Verticiella</taxon>
    </lineage>
</organism>
<dbReference type="OrthoDB" id="5288747at2"/>
<reference evidence="1 2" key="1">
    <citation type="submission" date="2019-07" db="EMBL/GenBank/DDBJ databases">
        <title>Qingshengfaniella alkalisoli gen. nov., sp. nov., isolated from saline soil.</title>
        <authorList>
            <person name="Xu L."/>
            <person name="Huang X.-X."/>
            <person name="Sun J.-Q."/>
        </authorList>
    </citation>
    <scope>NUCLEOTIDE SEQUENCE [LARGE SCALE GENOMIC DNA]</scope>
    <source>
        <strain evidence="1 2">DSM 27279</strain>
    </source>
</reference>
<dbReference type="InterPro" id="IPR017746">
    <property type="entry name" value="Cellulose_synthase_operon_BcsQ"/>
</dbReference>
<dbReference type="Gene3D" id="3.40.50.300">
    <property type="entry name" value="P-loop containing nucleotide triphosphate hydrolases"/>
    <property type="match status" value="1"/>
</dbReference>
<dbReference type="Proteomes" id="UP000318405">
    <property type="component" value="Unassembled WGS sequence"/>
</dbReference>
<dbReference type="NCBIfam" id="TIGR03371">
    <property type="entry name" value="cellulose_yhjQ"/>
    <property type="match status" value="1"/>
</dbReference>
<sequence>MRVLAIVSAKGGVGKTTVCANLCTALRMQNEWVIGIDMDPQNALRFHLGLNVDEVHGSAPAALAGTALREACFQARLGVYVLPYGDIDEGARAQFEDMLERDPLWLRHALQALALPPQAWVLIDTPPGPSVYIRQALAAADVAVVTTLADAASYATLPLIERLIATYSESRPGFLGTVFVVNQANQARQLARDVAQVMQAQLGDRLIGLVHQDQAVGEALASSQSVLEYDPHSQSTRDFNLVARWLRDHLHTS</sequence>
<name>A0A556AYR9_9BURK</name>
<accession>A0A556AYR9</accession>
<dbReference type="InterPro" id="IPR027417">
    <property type="entry name" value="P-loop_NTPase"/>
</dbReference>
<proteinExistence type="predicted"/>
<dbReference type="InterPro" id="IPR050678">
    <property type="entry name" value="DNA_Partitioning_ATPase"/>
</dbReference>
<protein>
    <submittedName>
        <fullName evidence="1">Cellulose synthase operon protein YhjQ</fullName>
    </submittedName>
</protein>
<evidence type="ECO:0000313" key="2">
    <source>
        <dbReference type="Proteomes" id="UP000318405"/>
    </source>
</evidence>
<dbReference type="SUPFAM" id="SSF52540">
    <property type="entry name" value="P-loop containing nucleoside triphosphate hydrolases"/>
    <property type="match status" value="1"/>
</dbReference>
<dbReference type="EMBL" id="VLTJ01000008">
    <property type="protein sequence ID" value="TSH97585.1"/>
    <property type="molecule type" value="Genomic_DNA"/>
</dbReference>
<comment type="caution">
    <text evidence="1">The sequence shown here is derived from an EMBL/GenBank/DDBJ whole genome shotgun (WGS) entry which is preliminary data.</text>
</comment>
<dbReference type="RefSeq" id="WP_143947110.1">
    <property type="nucleotide sequence ID" value="NZ_BAABMB010000004.1"/>
</dbReference>